<comment type="subunit">
    <text evidence="5">Homodimer.</text>
</comment>
<evidence type="ECO:0000256" key="1">
    <source>
        <dbReference type="ARBA" id="ARBA00022741"/>
    </source>
</evidence>
<protein>
    <recommendedName>
        <fullName evidence="5">N5-carboxyaminoimidazole ribonucleotide synthase</fullName>
        <shortName evidence="5">N5-CAIR synthase</shortName>
        <ecNumber evidence="5">6.3.4.18</ecNumber>
    </recommendedName>
    <alternativeName>
        <fullName evidence="5">5-(carboxyamino)imidazole ribonucleotide synthetase</fullName>
    </alternativeName>
</protein>
<keyword evidence="5 7" id="KW-0436">Ligase</keyword>
<gene>
    <name evidence="5 7" type="primary">purK</name>
    <name evidence="7" type="ORF">PRHACTZTBTEA_427</name>
</gene>
<feature type="domain" description="ATP-grasp" evidence="6">
    <location>
        <begin position="84"/>
        <end position="267"/>
    </location>
</feature>
<comment type="catalytic activity">
    <reaction evidence="5">
        <text>5-amino-1-(5-phospho-beta-D-ribosyl)imidazole + hydrogencarbonate + ATP = 5-carboxyamino-1-(5-phospho-D-ribosyl)imidazole + ADP + phosphate + 2 H(+)</text>
        <dbReference type="Rhea" id="RHEA:19317"/>
        <dbReference type="ChEBI" id="CHEBI:15378"/>
        <dbReference type="ChEBI" id="CHEBI:17544"/>
        <dbReference type="ChEBI" id="CHEBI:30616"/>
        <dbReference type="ChEBI" id="CHEBI:43474"/>
        <dbReference type="ChEBI" id="CHEBI:58730"/>
        <dbReference type="ChEBI" id="CHEBI:137981"/>
        <dbReference type="ChEBI" id="CHEBI:456216"/>
        <dbReference type="EC" id="6.3.4.18"/>
    </reaction>
</comment>
<dbReference type="RefSeq" id="WP_341764815.1">
    <property type="nucleotide sequence ID" value="NZ_OZ034688.1"/>
</dbReference>
<dbReference type="EMBL" id="OZ034688">
    <property type="protein sequence ID" value="CAL1329345.1"/>
    <property type="molecule type" value="Genomic_DNA"/>
</dbReference>
<dbReference type="InterPro" id="IPR005875">
    <property type="entry name" value="PurK"/>
</dbReference>
<dbReference type="InterPro" id="IPR011054">
    <property type="entry name" value="Rudment_hybrid_motif"/>
</dbReference>
<dbReference type="Pfam" id="PF17769">
    <property type="entry name" value="PurK_C"/>
    <property type="match status" value="1"/>
</dbReference>
<dbReference type="SUPFAM" id="SSF56059">
    <property type="entry name" value="Glutathione synthetase ATP-binding domain-like"/>
    <property type="match status" value="1"/>
</dbReference>
<evidence type="ECO:0000256" key="2">
    <source>
        <dbReference type="ARBA" id="ARBA00022755"/>
    </source>
</evidence>
<evidence type="ECO:0000256" key="5">
    <source>
        <dbReference type="RuleBase" id="RU361200"/>
    </source>
</evidence>
<sequence>MKSIYVIGDGQLGRMLKQAGEPLGIKVFLIGLNSNLDFTSYKQTIITNEIEHWSNTSLIEKLYKHNSFINNHILKYLTDRCSQKKIFDSLKLSTANWSLLKSPKQLNELFLKLGNFLIIKIRTGGYNGKGQIHISSKKKTNIPTELYGKCIVEQKIKFDSEISIIGARNKNNKTVFYPITYNLHKNGILQASVAFPKQNNFLQKQAQTMLKTIMDELNYIGVMTMECFVVNNKLLINEIAPRVHNSGHWTQNGASISQFELHLRSILNLPIFSPEVNNPAVIINLIGINININWLSLPLIHLHWYEKKIFPNRKVGHLNLSHYKSDFFISNLNSLINLLPKSYKKTIDWIKNKLQLYFNN</sequence>
<dbReference type="PANTHER" id="PTHR11609:SF5">
    <property type="entry name" value="PHOSPHORIBOSYLAMINOIMIDAZOLE CARBOXYLASE"/>
    <property type="match status" value="1"/>
</dbReference>
<keyword evidence="2 5" id="KW-0658">Purine biosynthesis</keyword>
<dbReference type="NCBIfam" id="TIGR01161">
    <property type="entry name" value="purK"/>
    <property type="match status" value="1"/>
</dbReference>
<dbReference type="GO" id="GO:0034028">
    <property type="term" value="F:5-(carboxyamino)imidazole ribonucleotide synthase activity"/>
    <property type="evidence" value="ECO:0007669"/>
    <property type="project" value="UniProtKB-EC"/>
</dbReference>
<accession>A0ABM9NPE1</accession>
<dbReference type="SUPFAM" id="SSF52440">
    <property type="entry name" value="PreATP-grasp domain"/>
    <property type="match status" value="1"/>
</dbReference>
<reference evidence="7" key="1">
    <citation type="submission" date="2024-04" db="EMBL/GenBank/DDBJ databases">
        <authorList>
            <person name="Manzano-Marin A."/>
            <person name="Manzano-Marin A."/>
            <person name="Alejandro Manzano Marin A."/>
        </authorList>
    </citation>
    <scope>NUCLEOTIDE SEQUENCE [LARGE SCALE GENOMIC DNA]</scope>
    <source>
        <strain evidence="7">TABTEA</strain>
    </source>
</reference>
<dbReference type="EC" id="6.3.4.18" evidence="5"/>
<dbReference type="Proteomes" id="UP001497533">
    <property type="component" value="Chromosome"/>
</dbReference>
<evidence type="ECO:0000313" key="7">
    <source>
        <dbReference type="EMBL" id="CAL1329345.1"/>
    </source>
</evidence>
<dbReference type="InterPro" id="IPR013815">
    <property type="entry name" value="ATP_grasp_subdomain_1"/>
</dbReference>
<keyword evidence="8" id="KW-1185">Reference proteome</keyword>
<dbReference type="Pfam" id="PF02222">
    <property type="entry name" value="ATP-grasp"/>
    <property type="match status" value="1"/>
</dbReference>
<dbReference type="PANTHER" id="PTHR11609">
    <property type="entry name" value="PURINE BIOSYNTHESIS PROTEIN 6/7, PUR6/7"/>
    <property type="match status" value="1"/>
</dbReference>
<keyword evidence="3 4" id="KW-0067">ATP-binding</keyword>
<proteinExistence type="inferred from homology"/>
<comment type="similarity">
    <text evidence="5">Belongs to the PurK/PurT family.</text>
</comment>
<comment type="pathway">
    <text evidence="5">Purine metabolism; IMP biosynthesis via de novo pathway; 5-amino-1-(5-phospho-D-ribosyl)imidazole-4-carboxylate from 5-amino-1-(5-phospho-D-ribosyl)imidazole (N5-CAIR route): step 1/2.</text>
</comment>
<evidence type="ECO:0000259" key="6">
    <source>
        <dbReference type="PROSITE" id="PS50975"/>
    </source>
</evidence>
<dbReference type="NCBIfam" id="NF004678">
    <property type="entry name" value="PRK06019.1-4"/>
    <property type="match status" value="1"/>
</dbReference>
<keyword evidence="1 4" id="KW-0547">Nucleotide-binding</keyword>
<dbReference type="InterPro" id="IPR003135">
    <property type="entry name" value="ATP-grasp_carboxylate-amine"/>
</dbReference>
<dbReference type="PROSITE" id="PS50975">
    <property type="entry name" value="ATP_GRASP"/>
    <property type="match status" value="1"/>
</dbReference>
<dbReference type="InterPro" id="IPR040686">
    <property type="entry name" value="PurK_C"/>
</dbReference>
<evidence type="ECO:0000313" key="8">
    <source>
        <dbReference type="Proteomes" id="UP001497533"/>
    </source>
</evidence>
<dbReference type="SUPFAM" id="SSF51246">
    <property type="entry name" value="Rudiment single hybrid motif"/>
    <property type="match status" value="1"/>
</dbReference>
<comment type="function">
    <text evidence="5">Catalyzes the ATP-dependent conversion of 5-aminoimidazole ribonucleotide (AIR) and HCO(3)- to N5-carboxyaminoimidazole ribonucleotide (N5-CAIR).</text>
</comment>
<name>A0ABM9NPE1_9GAMM</name>
<dbReference type="InterPro" id="IPR016185">
    <property type="entry name" value="PreATP-grasp_dom_sf"/>
</dbReference>
<dbReference type="InterPro" id="IPR011761">
    <property type="entry name" value="ATP-grasp"/>
</dbReference>
<dbReference type="Gene3D" id="3.30.470.20">
    <property type="entry name" value="ATP-grasp fold, B domain"/>
    <property type="match status" value="1"/>
</dbReference>
<evidence type="ECO:0000256" key="4">
    <source>
        <dbReference type="PROSITE-ProRule" id="PRU00409"/>
    </source>
</evidence>
<organism evidence="7 8">
    <name type="scientific">Candidatus Providencia siddallii</name>
    <dbReference type="NCBI Taxonomy" id="1715285"/>
    <lineage>
        <taxon>Bacteria</taxon>
        <taxon>Pseudomonadati</taxon>
        <taxon>Pseudomonadota</taxon>
        <taxon>Gammaproteobacteria</taxon>
        <taxon>Enterobacterales</taxon>
        <taxon>Morganellaceae</taxon>
        <taxon>Providencia</taxon>
    </lineage>
</organism>
<evidence type="ECO:0000256" key="3">
    <source>
        <dbReference type="ARBA" id="ARBA00022840"/>
    </source>
</evidence>
<dbReference type="Gene3D" id="3.30.1490.20">
    <property type="entry name" value="ATP-grasp fold, A domain"/>
    <property type="match status" value="1"/>
</dbReference>
<dbReference type="Gene3D" id="3.40.50.20">
    <property type="match status" value="1"/>
</dbReference>